<dbReference type="RefSeq" id="WP_270144097.1">
    <property type="nucleotide sequence ID" value="NZ_CP115450.1"/>
</dbReference>
<evidence type="ECO:0000313" key="2">
    <source>
        <dbReference type="Proteomes" id="UP001212821"/>
    </source>
</evidence>
<organism evidence="1 2">
    <name type="scientific">Kitasatospora cathayae</name>
    <dbReference type="NCBI Taxonomy" id="3004092"/>
    <lineage>
        <taxon>Bacteria</taxon>
        <taxon>Bacillati</taxon>
        <taxon>Actinomycetota</taxon>
        <taxon>Actinomycetes</taxon>
        <taxon>Kitasatosporales</taxon>
        <taxon>Streptomycetaceae</taxon>
        <taxon>Kitasatospora</taxon>
    </lineage>
</organism>
<proteinExistence type="predicted"/>
<protein>
    <submittedName>
        <fullName evidence="1">Uncharacterized protein</fullName>
    </submittedName>
</protein>
<reference evidence="2" key="1">
    <citation type="submission" date="2022-12" db="EMBL/GenBank/DDBJ databases">
        <authorList>
            <person name="Mo P."/>
        </authorList>
    </citation>
    <scope>NUCLEOTIDE SEQUENCE [LARGE SCALE GENOMIC DNA]</scope>
    <source>
        <strain evidence="2">HUAS 3-15</strain>
    </source>
</reference>
<name>A0ABY7Q2X6_9ACTN</name>
<dbReference type="Proteomes" id="UP001212821">
    <property type="component" value="Chromosome"/>
</dbReference>
<dbReference type="EMBL" id="CP115450">
    <property type="protein sequence ID" value="WBP87017.1"/>
    <property type="molecule type" value="Genomic_DNA"/>
</dbReference>
<keyword evidence="2" id="KW-1185">Reference proteome</keyword>
<accession>A0ABY7Q2X6</accession>
<evidence type="ECO:0000313" key="1">
    <source>
        <dbReference type="EMBL" id="WBP87017.1"/>
    </source>
</evidence>
<gene>
    <name evidence="1" type="ORF">O1G21_14985</name>
</gene>
<sequence>MTELAALDPQTEADALKVFQEYQAHTNCPDCGPGFCARLVQLQDGMKAASQRALTPYVVKFEDSTIRGAWDADTAHGFVRRYGGTIVKAPKVAKQRSFSMIAHEDPVIENGVGRAWVSEERDGKWLNIQVVMEYGKVGKILRFREDDAHFLRASVVDAMRPVMSELDARQD</sequence>